<keyword evidence="1" id="KW-0812">Transmembrane</keyword>
<comment type="caution">
    <text evidence="2">The sequence shown here is derived from an EMBL/GenBank/DDBJ whole genome shotgun (WGS) entry which is preliminary data.</text>
</comment>
<sequence length="121" mass="13699">MKKYGLLVVSTFLVHSAGTWAYTFFIILRRGSIRLGESIRPIMKKYGLLVVSTFLVHNALLASYVFFIIIQKGNINLGEPNRFILIAEFWMAVVWMLVGVFFMVVATLALLKRTRAAKVNG</sequence>
<keyword evidence="1" id="KW-1133">Transmembrane helix</keyword>
<protein>
    <submittedName>
        <fullName evidence="2">Uncharacterized protein</fullName>
    </submittedName>
</protein>
<feature type="transmembrane region" description="Helical" evidence="1">
    <location>
        <begin position="6"/>
        <end position="28"/>
    </location>
</feature>
<gene>
    <name evidence="2" type="ORF">LCGC14_1826770</name>
</gene>
<evidence type="ECO:0000313" key="2">
    <source>
        <dbReference type="EMBL" id="KKL98198.1"/>
    </source>
</evidence>
<feature type="transmembrane region" description="Helical" evidence="1">
    <location>
        <begin position="48"/>
        <end position="69"/>
    </location>
</feature>
<proteinExistence type="predicted"/>
<evidence type="ECO:0000256" key="1">
    <source>
        <dbReference type="SAM" id="Phobius"/>
    </source>
</evidence>
<keyword evidence="1" id="KW-0472">Membrane</keyword>
<accession>A0A0F9GHI9</accession>
<dbReference type="AlphaFoldDB" id="A0A0F9GHI9"/>
<dbReference type="EMBL" id="LAZR01017976">
    <property type="protein sequence ID" value="KKL98198.1"/>
    <property type="molecule type" value="Genomic_DNA"/>
</dbReference>
<name>A0A0F9GHI9_9ZZZZ</name>
<feature type="transmembrane region" description="Helical" evidence="1">
    <location>
        <begin position="89"/>
        <end position="111"/>
    </location>
</feature>
<reference evidence="2" key="1">
    <citation type="journal article" date="2015" name="Nature">
        <title>Complex archaea that bridge the gap between prokaryotes and eukaryotes.</title>
        <authorList>
            <person name="Spang A."/>
            <person name="Saw J.H."/>
            <person name="Jorgensen S.L."/>
            <person name="Zaremba-Niedzwiedzka K."/>
            <person name="Martijn J."/>
            <person name="Lind A.E."/>
            <person name="van Eijk R."/>
            <person name="Schleper C."/>
            <person name="Guy L."/>
            <person name="Ettema T.J."/>
        </authorList>
    </citation>
    <scope>NUCLEOTIDE SEQUENCE</scope>
</reference>
<organism evidence="2">
    <name type="scientific">marine sediment metagenome</name>
    <dbReference type="NCBI Taxonomy" id="412755"/>
    <lineage>
        <taxon>unclassified sequences</taxon>
        <taxon>metagenomes</taxon>
        <taxon>ecological metagenomes</taxon>
    </lineage>
</organism>